<keyword evidence="5" id="KW-1185">Reference proteome</keyword>
<sequence length="353" mass="37511">MIETRLYLVVVACAISGCAQTQYRASELPRKYAARSVRDYSTVDLTPYARQVANQDAIRPGDRLQVTLDTGTLQENSEHVWKVSIDDSGATSLPNIGPVKLAGLTNTEAERSIVKTSLERDVFLTPTVEVKVAQRRERIILVSGAVEEPGPVKILDDDVSLADVIVQAGGITSEASGTITISSSPDSDTAPAAPLVPNAVLPVGQKTVQATVISLETASKAELAETKLGEGSVVHVEATTPRPIKVVGVIKNQVVEVPSGQNVRLLDAVTQAGGQTYSNWISDRVTITRHVPGSDETIRIKGSIRKARADSAENILLAPYDIITVEENLMTFTLSTLSGLFGAGANAARIGAY</sequence>
<name>A0A1P8WN31_9PLAN</name>
<dbReference type="Pfam" id="PF10531">
    <property type="entry name" value="SLBB"/>
    <property type="match status" value="1"/>
</dbReference>
<dbReference type="PANTHER" id="PTHR33619">
    <property type="entry name" value="POLYSACCHARIDE EXPORT PROTEIN GFCE-RELATED"/>
    <property type="match status" value="1"/>
</dbReference>
<dbReference type="AlphaFoldDB" id="A0A1P8WN31"/>
<dbReference type="Gene3D" id="3.10.560.10">
    <property type="entry name" value="Outer membrane lipoprotein wza domain like"/>
    <property type="match status" value="2"/>
</dbReference>
<gene>
    <name evidence="4" type="ORF">Fuma_05105</name>
</gene>
<accession>A0A1P8WN31</accession>
<dbReference type="RefSeq" id="WP_145944376.1">
    <property type="nucleotide sequence ID" value="NZ_CP017641.1"/>
</dbReference>
<dbReference type="KEGG" id="fmr:Fuma_05105"/>
<evidence type="ECO:0000256" key="1">
    <source>
        <dbReference type="ARBA" id="ARBA00022729"/>
    </source>
</evidence>
<dbReference type="InterPro" id="IPR049712">
    <property type="entry name" value="Poly_export"/>
</dbReference>
<evidence type="ECO:0000313" key="4">
    <source>
        <dbReference type="EMBL" id="APZ95447.1"/>
    </source>
</evidence>
<dbReference type="InterPro" id="IPR019554">
    <property type="entry name" value="Soluble_ligand-bd"/>
</dbReference>
<dbReference type="GO" id="GO:0015159">
    <property type="term" value="F:polysaccharide transmembrane transporter activity"/>
    <property type="evidence" value="ECO:0007669"/>
    <property type="project" value="InterPro"/>
</dbReference>
<evidence type="ECO:0000259" key="2">
    <source>
        <dbReference type="Pfam" id="PF02563"/>
    </source>
</evidence>
<evidence type="ECO:0000259" key="3">
    <source>
        <dbReference type="Pfam" id="PF10531"/>
    </source>
</evidence>
<protein>
    <submittedName>
        <fullName evidence="4">Polysaccharide export protein</fullName>
    </submittedName>
</protein>
<dbReference type="PANTHER" id="PTHR33619:SF3">
    <property type="entry name" value="POLYSACCHARIDE EXPORT PROTEIN GFCE-RELATED"/>
    <property type="match status" value="1"/>
</dbReference>
<dbReference type="Pfam" id="PF02563">
    <property type="entry name" value="Poly_export"/>
    <property type="match status" value="1"/>
</dbReference>
<dbReference type="PROSITE" id="PS51257">
    <property type="entry name" value="PROKAR_LIPOPROTEIN"/>
    <property type="match status" value="1"/>
</dbReference>
<reference evidence="4 5" key="1">
    <citation type="journal article" date="2016" name="Front. Microbiol.">
        <title>Fuerstia marisgermanicae gen. nov., sp. nov., an Unusual Member of the Phylum Planctomycetes from the German Wadden Sea.</title>
        <authorList>
            <person name="Kohn T."/>
            <person name="Heuer A."/>
            <person name="Jogler M."/>
            <person name="Vollmers J."/>
            <person name="Boedeker C."/>
            <person name="Bunk B."/>
            <person name="Rast P."/>
            <person name="Borchert D."/>
            <person name="Glockner I."/>
            <person name="Freese H.M."/>
            <person name="Klenk H.P."/>
            <person name="Overmann J."/>
            <person name="Kaster A.K."/>
            <person name="Rohde M."/>
            <person name="Wiegand S."/>
            <person name="Jogler C."/>
        </authorList>
    </citation>
    <scope>NUCLEOTIDE SEQUENCE [LARGE SCALE GENOMIC DNA]</scope>
    <source>
        <strain evidence="4 5">NH11</strain>
    </source>
</reference>
<dbReference type="STRING" id="1891926.Fuma_05105"/>
<dbReference type="Proteomes" id="UP000187735">
    <property type="component" value="Chromosome"/>
</dbReference>
<dbReference type="InterPro" id="IPR003715">
    <property type="entry name" value="Poly_export_N"/>
</dbReference>
<feature type="domain" description="Polysaccharide export protein N-terminal" evidence="2">
    <location>
        <begin position="53"/>
        <end position="132"/>
    </location>
</feature>
<dbReference type="OrthoDB" id="662756at2"/>
<dbReference type="EMBL" id="CP017641">
    <property type="protein sequence ID" value="APZ95447.1"/>
    <property type="molecule type" value="Genomic_DNA"/>
</dbReference>
<organism evidence="4 5">
    <name type="scientific">Fuerstiella marisgermanici</name>
    <dbReference type="NCBI Taxonomy" id="1891926"/>
    <lineage>
        <taxon>Bacteria</taxon>
        <taxon>Pseudomonadati</taxon>
        <taxon>Planctomycetota</taxon>
        <taxon>Planctomycetia</taxon>
        <taxon>Planctomycetales</taxon>
        <taxon>Planctomycetaceae</taxon>
        <taxon>Fuerstiella</taxon>
    </lineage>
</organism>
<proteinExistence type="predicted"/>
<keyword evidence="1" id="KW-0732">Signal</keyword>
<evidence type="ECO:0000313" key="5">
    <source>
        <dbReference type="Proteomes" id="UP000187735"/>
    </source>
</evidence>
<feature type="domain" description="Soluble ligand binding" evidence="3">
    <location>
        <begin position="142"/>
        <end position="176"/>
    </location>
</feature>